<keyword evidence="2" id="KW-1185">Reference proteome</keyword>
<sequence length="65" mass="7262">IDKYDHLTSMAWQANINITPCTSMVAMIEYIVKYAAKRGKGDDVVLRNGTNRYPDGQRCSAILPS</sequence>
<dbReference type="AlphaFoldDB" id="W6XMR4"/>
<evidence type="ECO:0000313" key="2">
    <source>
        <dbReference type="Proteomes" id="UP000053841"/>
    </source>
</evidence>
<protein>
    <submittedName>
        <fullName evidence="1">Uncharacterized protein</fullName>
    </submittedName>
</protein>
<feature type="non-terminal residue" evidence="1">
    <location>
        <position position="1"/>
    </location>
</feature>
<dbReference type="Proteomes" id="UP000053841">
    <property type="component" value="Unassembled WGS sequence"/>
</dbReference>
<organism evidence="1 2">
    <name type="scientific">Cochliobolus carbonum (strain 26-R-13)</name>
    <name type="common">Maize leaf spot fungus</name>
    <name type="synonym">Bipolaris zeicola</name>
    <dbReference type="NCBI Taxonomy" id="930089"/>
    <lineage>
        <taxon>Eukaryota</taxon>
        <taxon>Fungi</taxon>
        <taxon>Dikarya</taxon>
        <taxon>Ascomycota</taxon>
        <taxon>Pezizomycotina</taxon>
        <taxon>Dothideomycetes</taxon>
        <taxon>Pleosporomycetidae</taxon>
        <taxon>Pleosporales</taxon>
        <taxon>Pleosporineae</taxon>
        <taxon>Pleosporaceae</taxon>
        <taxon>Bipolaris</taxon>
    </lineage>
</organism>
<proteinExistence type="predicted"/>
<dbReference type="RefSeq" id="XP_007718896.1">
    <property type="nucleotide sequence ID" value="XM_007720706.1"/>
</dbReference>
<evidence type="ECO:0000313" key="1">
    <source>
        <dbReference type="EMBL" id="EUC26798.1"/>
    </source>
</evidence>
<dbReference type="GeneID" id="19144621"/>
<dbReference type="HOGENOM" id="CLU_2855777_0_0_1"/>
<gene>
    <name evidence="1" type="ORF">COCCADRAFT_113353</name>
</gene>
<reference evidence="1 2" key="1">
    <citation type="journal article" date="2013" name="PLoS Genet.">
        <title>Comparative genome structure, secondary metabolite, and effector coding capacity across Cochliobolus pathogens.</title>
        <authorList>
            <person name="Condon B.J."/>
            <person name="Leng Y."/>
            <person name="Wu D."/>
            <person name="Bushley K.E."/>
            <person name="Ohm R.A."/>
            <person name="Otillar R."/>
            <person name="Martin J."/>
            <person name="Schackwitz W."/>
            <person name="Grimwood J."/>
            <person name="MohdZainudin N."/>
            <person name="Xue C."/>
            <person name="Wang R."/>
            <person name="Manning V.A."/>
            <person name="Dhillon B."/>
            <person name="Tu Z.J."/>
            <person name="Steffenson B.J."/>
            <person name="Salamov A."/>
            <person name="Sun H."/>
            <person name="Lowry S."/>
            <person name="LaButti K."/>
            <person name="Han J."/>
            <person name="Copeland A."/>
            <person name="Lindquist E."/>
            <person name="Barry K."/>
            <person name="Schmutz J."/>
            <person name="Baker S.E."/>
            <person name="Ciuffetti L.M."/>
            <person name="Grigoriev I.V."/>
            <person name="Zhong S."/>
            <person name="Turgeon B.G."/>
        </authorList>
    </citation>
    <scope>NUCLEOTIDE SEQUENCE [LARGE SCALE GENOMIC DNA]</scope>
    <source>
        <strain evidence="1 2">26-R-13</strain>
    </source>
</reference>
<name>W6XMR4_COCC2</name>
<dbReference type="KEGG" id="bze:COCCADRAFT_113353"/>
<dbReference type="EMBL" id="KI965125">
    <property type="protein sequence ID" value="EUC26798.1"/>
    <property type="molecule type" value="Genomic_DNA"/>
</dbReference>
<dbReference type="OrthoDB" id="3798483at2759"/>
<accession>W6XMR4</accession>